<sequence length="69" mass="7617">MDYKVLATRNGVRLLSTGDTFSLSNALPLPDIFDAELIDILPIHTDQKLVAVVAEPIYQMLIESSQITT</sequence>
<organism evidence="1 2">
    <name type="scientific">Marinobacterium lacunae</name>
    <dbReference type="NCBI Taxonomy" id="1232683"/>
    <lineage>
        <taxon>Bacteria</taxon>
        <taxon>Pseudomonadati</taxon>
        <taxon>Pseudomonadota</taxon>
        <taxon>Gammaproteobacteria</taxon>
        <taxon>Oceanospirillales</taxon>
        <taxon>Oceanospirillaceae</taxon>
        <taxon>Marinobacterium</taxon>
    </lineage>
</organism>
<keyword evidence="2" id="KW-1185">Reference proteome</keyword>
<dbReference type="AlphaFoldDB" id="A0A081FX79"/>
<evidence type="ECO:0000313" key="2">
    <source>
        <dbReference type="Proteomes" id="UP000028252"/>
    </source>
</evidence>
<dbReference type="Proteomes" id="UP000028252">
    <property type="component" value="Unassembled WGS sequence"/>
</dbReference>
<dbReference type="RefSeq" id="WP_036189003.1">
    <property type="nucleotide sequence ID" value="NZ_JMQN01000040.1"/>
</dbReference>
<accession>A0A081FX79</accession>
<name>A0A081FX79_9GAMM</name>
<protein>
    <submittedName>
        <fullName evidence="1">Uncharacterized protein</fullName>
    </submittedName>
</protein>
<reference evidence="1 2" key="1">
    <citation type="submission" date="2014-04" db="EMBL/GenBank/DDBJ databases">
        <title>Marinobacterium kochiensis sp. nov., isolated from sediment sample collected from Kochi backwaters in Kerala, India.</title>
        <authorList>
            <person name="Singh A."/>
            <person name="Pinnaka A.K."/>
        </authorList>
    </citation>
    <scope>NUCLEOTIDE SEQUENCE [LARGE SCALE GENOMIC DNA]</scope>
    <source>
        <strain evidence="1 2">AK27</strain>
    </source>
</reference>
<evidence type="ECO:0000313" key="1">
    <source>
        <dbReference type="EMBL" id="KEA63134.1"/>
    </source>
</evidence>
<dbReference type="EMBL" id="JMQN01000040">
    <property type="protein sequence ID" value="KEA63134.1"/>
    <property type="molecule type" value="Genomic_DNA"/>
</dbReference>
<comment type="caution">
    <text evidence="1">The sequence shown here is derived from an EMBL/GenBank/DDBJ whole genome shotgun (WGS) entry which is preliminary data.</text>
</comment>
<dbReference type="PATRIC" id="fig|1232683.4.peg.2611"/>
<gene>
    <name evidence="1" type="ORF">ADIMK_2658</name>
</gene>
<proteinExistence type="predicted"/>
<dbReference type="OrthoDB" id="9858836at2"/>